<comment type="caution">
    <text evidence="2">The sequence shown here is derived from an EMBL/GenBank/DDBJ whole genome shotgun (WGS) entry which is preliminary data.</text>
</comment>
<keyword evidence="3" id="KW-1185">Reference proteome</keyword>
<dbReference type="Pfam" id="PF24390">
    <property type="entry name" value="PRTase-CE"/>
    <property type="match status" value="1"/>
</dbReference>
<organism evidence="2 3">
    <name type="scientific">Bacteroides difficilis</name>
    <dbReference type="NCBI Taxonomy" id="2763021"/>
    <lineage>
        <taxon>Bacteria</taxon>
        <taxon>Pseudomonadati</taxon>
        <taxon>Bacteroidota</taxon>
        <taxon>Bacteroidia</taxon>
        <taxon>Bacteroidales</taxon>
        <taxon>Bacteroidaceae</taxon>
        <taxon>Bacteroides</taxon>
    </lineage>
</organism>
<dbReference type="InterPro" id="IPR056920">
    <property type="entry name" value="PRTase-CE"/>
</dbReference>
<dbReference type="Proteomes" id="UP000600600">
    <property type="component" value="Unassembled WGS sequence"/>
</dbReference>
<gene>
    <name evidence="2" type="ORF">H8S67_21035</name>
</gene>
<name>A0ABR7CH57_9BACE</name>
<dbReference type="RefSeq" id="WP_186968499.1">
    <property type="nucleotide sequence ID" value="NZ_JACOOE010000015.1"/>
</dbReference>
<dbReference type="EMBL" id="JACOOE010000015">
    <property type="protein sequence ID" value="MBC5607125.1"/>
    <property type="molecule type" value="Genomic_DNA"/>
</dbReference>
<proteinExistence type="predicted"/>
<protein>
    <recommendedName>
        <fullName evidence="1">PRTase-CE domain-containing protein</fullName>
    </recommendedName>
</protein>
<evidence type="ECO:0000313" key="3">
    <source>
        <dbReference type="Proteomes" id="UP000600600"/>
    </source>
</evidence>
<sequence>MALTIDIINNVRGLFKYKHWDLSNGEGKLFDNFCKRLEIIPNLEDQKFIIELSRDFLCVEMVNVYENIQSVFFNISEDIYNRYDKITILPLSESICGNSQKTKSGQAYFYFLKSSDFFTWFDYFPNKFQFSDIININYIHPKKALFLIDDYVGSGETVKDIFLKVKSLYPTIDPNNFYVLAPYAQEAGIKYLKSEYNITVFTEVLRNKGITDNYKKELVPLYVHKMENIEDLISPKIKQGGLSLGFKRGEALIRLLNKTPNNTFPFYWFDTSTLQSPFPRRIKL</sequence>
<accession>A0ABR7CH57</accession>
<evidence type="ECO:0000313" key="2">
    <source>
        <dbReference type="EMBL" id="MBC5607125.1"/>
    </source>
</evidence>
<reference evidence="2 3" key="1">
    <citation type="submission" date="2020-08" db="EMBL/GenBank/DDBJ databases">
        <title>Genome public.</title>
        <authorList>
            <person name="Liu C."/>
            <person name="Sun Q."/>
        </authorList>
    </citation>
    <scope>NUCLEOTIDE SEQUENCE [LARGE SCALE GENOMIC DNA]</scope>
    <source>
        <strain evidence="2 3">M27</strain>
    </source>
</reference>
<evidence type="ECO:0000259" key="1">
    <source>
        <dbReference type="Pfam" id="PF24390"/>
    </source>
</evidence>
<feature type="domain" description="PRTase-CE" evidence="1">
    <location>
        <begin position="62"/>
        <end position="273"/>
    </location>
</feature>